<dbReference type="GO" id="GO:0019628">
    <property type="term" value="P:urate catabolic process"/>
    <property type="evidence" value="ECO:0007669"/>
    <property type="project" value="TreeGrafter"/>
</dbReference>
<dbReference type="NCBIfam" id="TIGR03164">
    <property type="entry name" value="UHCUDC"/>
    <property type="match status" value="1"/>
</dbReference>
<dbReference type="GO" id="GO:0005777">
    <property type="term" value="C:peroxisome"/>
    <property type="evidence" value="ECO:0007669"/>
    <property type="project" value="TreeGrafter"/>
</dbReference>
<keyword evidence="12" id="KW-1185">Reference proteome</keyword>
<gene>
    <name evidence="11" type="ORF">IV203_004101</name>
</gene>
<dbReference type="InterPro" id="IPR023416">
    <property type="entry name" value="Transthyretin/HIU_hydrolase_d"/>
</dbReference>
<dbReference type="GO" id="GO:0051997">
    <property type="term" value="F:2-oxo-4-hydroxy-4-carboxy-5-ureidoimidazoline decarboxylase activity"/>
    <property type="evidence" value="ECO:0007669"/>
    <property type="project" value="TreeGrafter"/>
</dbReference>
<dbReference type="PANTHER" id="PTHR43466">
    <property type="entry name" value="2-OXO-4-HYDROXY-4-CARBOXY-5-UREIDOIMIDAZOLINE DECARBOXYLASE-RELATED"/>
    <property type="match status" value="1"/>
</dbReference>
<keyword evidence="8" id="KW-0812">Transmembrane</keyword>
<comment type="function">
    <text evidence="1">Catalyzes the stereoselective decarboxylation of 2-oxo-4-hydroxy-4-carboxy-5-ureidoimidazoline (OHCU) to (S)-allantoin.</text>
</comment>
<dbReference type="Proteomes" id="UP000693970">
    <property type="component" value="Unassembled WGS sequence"/>
</dbReference>
<reference evidence="11" key="1">
    <citation type="journal article" date="2021" name="Sci. Rep.">
        <title>Diploid genomic architecture of Nitzschia inconspicua, an elite biomass production diatom.</title>
        <authorList>
            <person name="Oliver A."/>
            <person name="Podell S."/>
            <person name="Pinowska A."/>
            <person name="Traller J.C."/>
            <person name="Smith S.R."/>
            <person name="McClure R."/>
            <person name="Beliaev A."/>
            <person name="Bohutskyi P."/>
            <person name="Hill E.A."/>
            <person name="Rabines A."/>
            <person name="Zheng H."/>
            <person name="Allen L.Z."/>
            <person name="Kuo A."/>
            <person name="Grigoriev I.V."/>
            <person name="Allen A.E."/>
            <person name="Hazlebeck D."/>
            <person name="Allen E.E."/>
        </authorList>
    </citation>
    <scope>NUCLEOTIDE SEQUENCE</scope>
    <source>
        <strain evidence="11">Hildebrandi</strain>
    </source>
</reference>
<dbReference type="Pfam" id="PF09349">
    <property type="entry name" value="OHCU_decarbox"/>
    <property type="match status" value="1"/>
</dbReference>
<evidence type="ECO:0000259" key="9">
    <source>
        <dbReference type="Pfam" id="PF00576"/>
    </source>
</evidence>
<organism evidence="11 12">
    <name type="scientific">Nitzschia inconspicua</name>
    <dbReference type="NCBI Taxonomy" id="303405"/>
    <lineage>
        <taxon>Eukaryota</taxon>
        <taxon>Sar</taxon>
        <taxon>Stramenopiles</taxon>
        <taxon>Ochrophyta</taxon>
        <taxon>Bacillariophyta</taxon>
        <taxon>Bacillariophyceae</taxon>
        <taxon>Bacillariophycidae</taxon>
        <taxon>Bacillariales</taxon>
        <taxon>Bacillariaceae</taxon>
        <taxon>Nitzschia</taxon>
    </lineage>
</organism>
<feature type="transmembrane region" description="Helical" evidence="8">
    <location>
        <begin position="57"/>
        <end position="78"/>
    </location>
</feature>
<keyword evidence="5" id="KW-0378">Hydrolase</keyword>
<dbReference type="FunFam" id="2.60.40.180:FF:000005">
    <property type="entry name" value="5-hydroxyisourate hydrolase"/>
    <property type="match status" value="1"/>
</dbReference>
<comment type="similarity">
    <text evidence="2">Belongs to the OHCU decarboxylase family.</text>
</comment>
<keyword evidence="4" id="KW-0659">Purine metabolism</keyword>
<keyword evidence="8" id="KW-0472">Membrane</keyword>
<dbReference type="GO" id="GO:0000255">
    <property type="term" value="P:allantoin metabolic process"/>
    <property type="evidence" value="ECO:0007669"/>
    <property type="project" value="InterPro"/>
</dbReference>
<feature type="domain" description="Transthyretin/hydroxyisourate hydrolase" evidence="9">
    <location>
        <begin position="279"/>
        <end position="394"/>
    </location>
</feature>
<dbReference type="NCBIfam" id="TIGR02962">
    <property type="entry name" value="hdxy_isourate"/>
    <property type="match status" value="1"/>
</dbReference>
<dbReference type="InterPro" id="IPR017580">
    <property type="entry name" value="OHCU_decarboxylase-1"/>
</dbReference>
<evidence type="ECO:0000259" key="10">
    <source>
        <dbReference type="Pfam" id="PF09349"/>
    </source>
</evidence>
<name>A0A9K3PP05_9STRA</name>
<dbReference type="EMBL" id="JAGRRH010000016">
    <property type="protein sequence ID" value="KAG7354745.1"/>
    <property type="molecule type" value="Genomic_DNA"/>
</dbReference>
<evidence type="ECO:0000256" key="7">
    <source>
        <dbReference type="ARBA" id="ARBA00032116"/>
    </source>
</evidence>
<evidence type="ECO:0000256" key="2">
    <source>
        <dbReference type="ARBA" id="ARBA00005793"/>
    </source>
</evidence>
<evidence type="ECO:0000313" key="12">
    <source>
        <dbReference type="Proteomes" id="UP000693970"/>
    </source>
</evidence>
<dbReference type="PROSITE" id="PS00768">
    <property type="entry name" value="TRANSTHYRETIN_1"/>
    <property type="match status" value="1"/>
</dbReference>
<evidence type="ECO:0000256" key="5">
    <source>
        <dbReference type="ARBA" id="ARBA00022801"/>
    </source>
</evidence>
<evidence type="ECO:0000313" key="11">
    <source>
        <dbReference type="EMBL" id="KAG7354745.1"/>
    </source>
</evidence>
<dbReference type="PROSITE" id="PS00769">
    <property type="entry name" value="TRANSTHYRETIN_2"/>
    <property type="match status" value="1"/>
</dbReference>
<protein>
    <recommendedName>
        <fullName evidence="7">Parahox neighbor</fullName>
    </recommendedName>
    <alternativeName>
        <fullName evidence="6">Ureidoimidazoline (2-oxo-4-hydroxy-4-carboxy-5-) decarboxylase</fullName>
    </alternativeName>
</protein>
<keyword evidence="8" id="KW-1133">Transmembrane helix</keyword>
<dbReference type="Pfam" id="PF00576">
    <property type="entry name" value="Transthyretin"/>
    <property type="match status" value="1"/>
</dbReference>
<evidence type="ECO:0000256" key="4">
    <source>
        <dbReference type="ARBA" id="ARBA00022631"/>
    </source>
</evidence>
<sequence>MQDPKAAEIGVVKTVKSKLLSIETRICPLPSVILHLCIVSPPLSPTLPMKFTASLRAFLVLATSFVLLSSSFSVASLGTTMASKQSCSPAGACSSDANNPSVGELMKHSSESIVSMLGGIYEHSVWVAETFVQQQQGTFEDITTVSDLAAKLKEVVDSASQEQKLALLQAHPDLCEKVEKMKELTVESQQEQSQAGLQSMEGEELAKFKAMNAAYKEKFGFPFILAVRNASKNTVLSALKGRLPNPKDQEFVTAMQQVHKIAWMRLLSKLNTDDAKGFLTCHVLDTANGIPAANMKIVLTRLSPEENAGVIGEFVTNEDGRLEGGPALKGGKDFTVGTYEWTFYAGDYFASKGTFTSGTPFLDVIPLRFGIDNPDDHYHVPLLVSPWSFSTYRGS</sequence>
<accession>A0A9K3PP05</accession>
<dbReference type="InterPro" id="IPR018020">
    <property type="entry name" value="OHCU_decarboxylase"/>
</dbReference>
<comment type="caution">
    <text evidence="11">The sequence shown here is derived from an EMBL/GenBank/DDBJ whole genome shotgun (WGS) entry which is preliminary data.</text>
</comment>
<dbReference type="OrthoDB" id="10265230at2759"/>
<dbReference type="CDD" id="cd05822">
    <property type="entry name" value="TLP_HIUase"/>
    <property type="match status" value="1"/>
</dbReference>
<dbReference type="InterPro" id="IPR014306">
    <property type="entry name" value="Hydroxyisourate_hydrolase"/>
</dbReference>
<comment type="subunit">
    <text evidence="3">Homotetramer.</text>
</comment>
<dbReference type="AlphaFoldDB" id="A0A9K3PP05"/>
<dbReference type="InterPro" id="IPR023418">
    <property type="entry name" value="Thyroxine_BS"/>
</dbReference>
<dbReference type="PANTHER" id="PTHR43466:SF1">
    <property type="entry name" value="2-OXO-4-HYDROXY-4-CARBOXY-5-UREIDOIMIDAZOLINE DECARBOXYLASE-RELATED"/>
    <property type="match status" value="1"/>
</dbReference>
<evidence type="ECO:0000256" key="8">
    <source>
        <dbReference type="SAM" id="Phobius"/>
    </source>
</evidence>
<dbReference type="InterPro" id="IPR023419">
    <property type="entry name" value="Transthyretin_CS"/>
</dbReference>
<evidence type="ECO:0000256" key="3">
    <source>
        <dbReference type="ARBA" id="ARBA00011881"/>
    </source>
</evidence>
<proteinExistence type="inferred from homology"/>
<evidence type="ECO:0000256" key="1">
    <source>
        <dbReference type="ARBA" id="ARBA00002506"/>
    </source>
</evidence>
<feature type="domain" description="Oxo-4-hydroxy-4-carboxy-5-ureidoimidazoline decarboxylase" evidence="10">
    <location>
        <begin position="109"/>
        <end position="266"/>
    </location>
</feature>
<reference evidence="11" key="2">
    <citation type="submission" date="2021-04" db="EMBL/GenBank/DDBJ databases">
        <authorList>
            <person name="Podell S."/>
        </authorList>
    </citation>
    <scope>NUCLEOTIDE SEQUENCE</scope>
    <source>
        <strain evidence="11">Hildebrandi</strain>
    </source>
</reference>
<dbReference type="GO" id="GO:0006144">
    <property type="term" value="P:purine nucleobase metabolic process"/>
    <property type="evidence" value="ECO:0007669"/>
    <property type="project" value="UniProtKB-KW"/>
</dbReference>
<evidence type="ECO:0000256" key="6">
    <source>
        <dbReference type="ARBA" id="ARBA00030624"/>
    </source>
</evidence>
<dbReference type="GO" id="GO:0033971">
    <property type="term" value="F:hydroxyisourate hydrolase activity"/>
    <property type="evidence" value="ECO:0007669"/>
    <property type="project" value="InterPro"/>
</dbReference>